<dbReference type="CDD" id="cd05237">
    <property type="entry name" value="UDP_invert_4-6DH_SDR_e"/>
    <property type="match status" value="1"/>
</dbReference>
<dbReference type="SUPFAM" id="SSF53335">
    <property type="entry name" value="S-adenosyl-L-methionine-dependent methyltransferases"/>
    <property type="match status" value="1"/>
</dbReference>
<organism evidence="4 5">
    <name type="scientific">[Clostridium] citroniae WAL-19142</name>
    <dbReference type="NCBI Taxonomy" id="742734"/>
    <lineage>
        <taxon>Bacteria</taxon>
        <taxon>Bacillati</taxon>
        <taxon>Bacillota</taxon>
        <taxon>Clostridia</taxon>
        <taxon>Lachnospirales</taxon>
        <taxon>Lachnospiraceae</taxon>
        <taxon>Enterocloster</taxon>
    </lineage>
</organism>
<dbReference type="AlphaFoldDB" id="A0A0J9EMU1"/>
<evidence type="ECO:0000256" key="2">
    <source>
        <dbReference type="SAM" id="Phobius"/>
    </source>
</evidence>
<evidence type="ECO:0000259" key="3">
    <source>
        <dbReference type="Pfam" id="PF02719"/>
    </source>
</evidence>
<comment type="caution">
    <text evidence="4">The sequence shown here is derived from an EMBL/GenBank/DDBJ whole genome shotgun (WGS) entry which is preliminary data.</text>
</comment>
<dbReference type="Pfam" id="PF13727">
    <property type="entry name" value="CoA_binding_3"/>
    <property type="match status" value="1"/>
</dbReference>
<comment type="similarity">
    <text evidence="1">Belongs to the polysaccharide synthase family.</text>
</comment>
<proteinExistence type="inferred from homology"/>
<keyword evidence="2" id="KW-0472">Membrane</keyword>
<feature type="domain" description="Polysaccharide biosynthesis protein CapD-like" evidence="3">
    <location>
        <begin position="304"/>
        <end position="585"/>
    </location>
</feature>
<dbReference type="GeneID" id="93162532"/>
<dbReference type="SUPFAM" id="SSF51735">
    <property type="entry name" value="NAD(P)-binding Rossmann-fold domains"/>
    <property type="match status" value="1"/>
</dbReference>
<evidence type="ECO:0000256" key="1">
    <source>
        <dbReference type="ARBA" id="ARBA00007430"/>
    </source>
</evidence>
<dbReference type="Proteomes" id="UP000037392">
    <property type="component" value="Unassembled WGS sequence"/>
</dbReference>
<feature type="transmembrane region" description="Helical" evidence="2">
    <location>
        <begin position="26"/>
        <end position="46"/>
    </location>
</feature>
<dbReference type="PANTHER" id="PTHR43318">
    <property type="entry name" value="UDP-N-ACETYLGLUCOSAMINE 4,6-DEHYDRATASE"/>
    <property type="match status" value="1"/>
</dbReference>
<dbReference type="Pfam" id="PF02719">
    <property type="entry name" value="Polysacc_synt_2"/>
    <property type="match status" value="1"/>
</dbReference>
<keyword evidence="2" id="KW-1133">Transmembrane helix</keyword>
<dbReference type="PANTHER" id="PTHR43318:SF1">
    <property type="entry name" value="POLYSACCHARIDE BIOSYNTHESIS PROTEIN EPSC-RELATED"/>
    <property type="match status" value="1"/>
</dbReference>
<keyword evidence="2" id="KW-0812">Transmembrane</keyword>
<feature type="transmembrane region" description="Helical" evidence="2">
    <location>
        <begin position="123"/>
        <end position="142"/>
    </location>
</feature>
<gene>
    <name evidence="4" type="ORF">HMPREF9470_03628</name>
</gene>
<dbReference type="EMBL" id="ADLK01000028">
    <property type="protein sequence ID" value="KMW16975.1"/>
    <property type="molecule type" value="Genomic_DNA"/>
</dbReference>
<dbReference type="PATRIC" id="fig|742734.4.peg.3894"/>
<feature type="transmembrane region" description="Helical" evidence="2">
    <location>
        <begin position="66"/>
        <end position="85"/>
    </location>
</feature>
<sequence length="669" mass="75075">MKVKGKNKLDLEAYLPHSKRVRMRILWVYDMAMVWICTCLALGLRFDLSLSLIPIEYAREVWKYGLLQMAVVSLVFYAGHLYAIMWGVSGIREMLQVVLACLAAALAQSVGILMFEVRMPKSYYILWFVLITFAAMSGRASFQVLQKIINRINRFLEKNRPARVMIVGAGQAGALILKEMKTSEKFHGYPVCMVDDDKDKLGRVIDGVSIAGSREDIGKLVRDKAIDEIYVAIPTASPEDIRDILKICQETGCQVKMLPGVYQLINGEITISRFRKVEIEDLLGREPVQTNLDEIMGYVKGKVVLVTGGGGSIGSELCRQLAGHQVKQLIIFDIYENNAYEIQQELRRIYPQLDLVVLIGSVRNTNRLEDLFRTYRPDIVYHAAAHKHVPLMEDSPCEAVKNNVMGTYKTTRAAIKYGVRRFILISTDKAVNPTNIMGASKRLCEMIIQMSNQKSRTEFVAVRFGNVLGSNGSVIPLFKQQIENGGPVTVTHKDIIRYFMTIPEAVSLVIQAGAYAKGGEIFVLNMGKPVKILDMAENLIRLSGYEPYKDIDICFTGLRPGEKLYEELLMDEEGLQKTENERILIGTPIQMDYERFEKALNRLGEAAQNETGNIRQMVCDLVPEYHYKGSDADIAASEAAAGLEPGVAVLNADRPFIHKRIAMYNMGGK</sequence>
<accession>A0A0J9EMU1</accession>
<protein>
    <recommendedName>
        <fullName evidence="3">Polysaccharide biosynthesis protein CapD-like domain-containing protein</fullName>
    </recommendedName>
</protein>
<dbReference type="InterPro" id="IPR036291">
    <property type="entry name" value="NAD(P)-bd_dom_sf"/>
</dbReference>
<reference evidence="4 5" key="1">
    <citation type="submission" date="2011-04" db="EMBL/GenBank/DDBJ databases">
        <title>The Genome Sequence of Clostridium citroniae WAL-19142.</title>
        <authorList>
            <consortium name="The Broad Institute Genome Sequencing Platform"/>
            <person name="Earl A."/>
            <person name="Ward D."/>
            <person name="Feldgarden M."/>
            <person name="Gevers D."/>
            <person name="Warren Y.A."/>
            <person name="Tyrrell K.L."/>
            <person name="Citron D.M."/>
            <person name="Goldstein E.J."/>
            <person name="Daigneault M."/>
            <person name="Allen-Vercoe E."/>
            <person name="Young S.K."/>
            <person name="Zeng Q."/>
            <person name="Gargeya S."/>
            <person name="Fitzgerald M."/>
            <person name="Haas B."/>
            <person name="Abouelleil A."/>
            <person name="Alvarado L."/>
            <person name="Arachchi H.M."/>
            <person name="Berlin A."/>
            <person name="Brown A."/>
            <person name="Chapman S.B."/>
            <person name="Chen Z."/>
            <person name="Dunbar C."/>
            <person name="Freedman E."/>
            <person name="Gearin G."/>
            <person name="Gellesch M."/>
            <person name="Goldberg J."/>
            <person name="Griggs A."/>
            <person name="Gujja S."/>
            <person name="Heilman E.R."/>
            <person name="Heiman D."/>
            <person name="Howarth C."/>
            <person name="Larson L."/>
            <person name="Lui A."/>
            <person name="MacDonald P.J."/>
            <person name="Mehta T."/>
            <person name="Montmayeur A."/>
            <person name="Murphy C."/>
            <person name="Neiman D."/>
            <person name="Pearson M."/>
            <person name="Priest M."/>
            <person name="Roberts A."/>
            <person name="Saif S."/>
            <person name="Shea T."/>
            <person name="Shenoy N."/>
            <person name="Sisk P."/>
            <person name="Stolte C."/>
            <person name="Sykes S."/>
            <person name="White J."/>
            <person name="Yandava C."/>
            <person name="Wortman J."/>
            <person name="Nusbaum C."/>
            <person name="Birren B."/>
        </authorList>
    </citation>
    <scope>NUCLEOTIDE SEQUENCE [LARGE SCALE GENOMIC DNA]</scope>
    <source>
        <strain evidence="4 5">WAL-19142</strain>
    </source>
</reference>
<name>A0A0J9EMU1_9FIRM</name>
<dbReference type="RefSeq" id="WP_416387691.1">
    <property type="nucleotide sequence ID" value="NZ_KQ235880.1"/>
</dbReference>
<evidence type="ECO:0000313" key="5">
    <source>
        <dbReference type="Proteomes" id="UP000037392"/>
    </source>
</evidence>
<dbReference type="InterPro" id="IPR003869">
    <property type="entry name" value="Polysac_CapD-like"/>
</dbReference>
<dbReference type="InterPro" id="IPR029063">
    <property type="entry name" value="SAM-dependent_MTases_sf"/>
</dbReference>
<dbReference type="InterPro" id="IPR051203">
    <property type="entry name" value="Polysaccharide_Synthase-Rel"/>
</dbReference>
<dbReference type="Gene3D" id="3.40.50.720">
    <property type="entry name" value="NAD(P)-binding Rossmann-like Domain"/>
    <property type="match status" value="2"/>
</dbReference>
<evidence type="ECO:0000313" key="4">
    <source>
        <dbReference type="EMBL" id="KMW16975.1"/>
    </source>
</evidence>